<accession>A0A2H3CRT2</accession>
<name>A0A2H3CRT2_ARMGA</name>
<proteinExistence type="predicted"/>
<gene>
    <name evidence="1" type="ORF">ARMGADRAFT_1037468</name>
</gene>
<keyword evidence="2" id="KW-1185">Reference proteome</keyword>
<dbReference type="Proteomes" id="UP000217790">
    <property type="component" value="Unassembled WGS sequence"/>
</dbReference>
<protein>
    <submittedName>
        <fullName evidence="1">Uncharacterized protein</fullName>
    </submittedName>
</protein>
<dbReference type="AlphaFoldDB" id="A0A2H3CRT2"/>
<dbReference type="OrthoDB" id="3269111at2759"/>
<organism evidence="1 2">
    <name type="scientific">Armillaria gallica</name>
    <name type="common">Bulbous honey fungus</name>
    <name type="synonym">Armillaria bulbosa</name>
    <dbReference type="NCBI Taxonomy" id="47427"/>
    <lineage>
        <taxon>Eukaryota</taxon>
        <taxon>Fungi</taxon>
        <taxon>Dikarya</taxon>
        <taxon>Basidiomycota</taxon>
        <taxon>Agaricomycotina</taxon>
        <taxon>Agaricomycetes</taxon>
        <taxon>Agaricomycetidae</taxon>
        <taxon>Agaricales</taxon>
        <taxon>Marasmiineae</taxon>
        <taxon>Physalacriaceae</taxon>
        <taxon>Armillaria</taxon>
    </lineage>
</organism>
<dbReference type="InParanoid" id="A0A2H3CRT2"/>
<reference evidence="2" key="1">
    <citation type="journal article" date="2017" name="Nat. Ecol. Evol.">
        <title>Genome expansion and lineage-specific genetic innovations in the forest pathogenic fungi Armillaria.</title>
        <authorList>
            <person name="Sipos G."/>
            <person name="Prasanna A.N."/>
            <person name="Walter M.C."/>
            <person name="O'Connor E."/>
            <person name="Balint B."/>
            <person name="Krizsan K."/>
            <person name="Kiss B."/>
            <person name="Hess J."/>
            <person name="Varga T."/>
            <person name="Slot J."/>
            <person name="Riley R."/>
            <person name="Boka B."/>
            <person name="Rigling D."/>
            <person name="Barry K."/>
            <person name="Lee J."/>
            <person name="Mihaltcheva S."/>
            <person name="LaButti K."/>
            <person name="Lipzen A."/>
            <person name="Waldron R."/>
            <person name="Moloney N.M."/>
            <person name="Sperisen C."/>
            <person name="Kredics L."/>
            <person name="Vagvoelgyi C."/>
            <person name="Patrignani A."/>
            <person name="Fitzpatrick D."/>
            <person name="Nagy I."/>
            <person name="Doyle S."/>
            <person name="Anderson J.B."/>
            <person name="Grigoriev I.V."/>
            <person name="Gueldener U."/>
            <person name="Muensterkoetter M."/>
            <person name="Nagy L.G."/>
        </authorList>
    </citation>
    <scope>NUCLEOTIDE SEQUENCE [LARGE SCALE GENOMIC DNA]</scope>
    <source>
        <strain evidence="2">Ar21-2</strain>
    </source>
</reference>
<sequence>MADLSDSQSEMEHPVFGDCGASTYNDSDGIPCKIRFQPFSDPNMKKRKGGKPVTISKALGLHEDWVFTDFLVWAVAKTLQHDDLLKYSSLYQDGPVPHNSFTVSYTIPHTHLQDVMLENEHDYLMMMKAAKAKAKLRASITVIEVWQPP</sequence>
<evidence type="ECO:0000313" key="1">
    <source>
        <dbReference type="EMBL" id="PBK84114.1"/>
    </source>
</evidence>
<dbReference type="EMBL" id="KZ293701">
    <property type="protein sequence ID" value="PBK84114.1"/>
    <property type="molecule type" value="Genomic_DNA"/>
</dbReference>
<evidence type="ECO:0000313" key="2">
    <source>
        <dbReference type="Proteomes" id="UP000217790"/>
    </source>
</evidence>